<dbReference type="GO" id="GO:0005886">
    <property type="term" value="C:plasma membrane"/>
    <property type="evidence" value="ECO:0007669"/>
    <property type="project" value="TreeGrafter"/>
</dbReference>
<gene>
    <name evidence="8" type="ORF">ENI35_04540</name>
</gene>
<feature type="domain" description="4Fe-4S ferredoxin-type" evidence="7">
    <location>
        <begin position="25"/>
        <end position="85"/>
    </location>
</feature>
<feature type="transmembrane region" description="Helical" evidence="6">
    <location>
        <begin position="271"/>
        <end position="289"/>
    </location>
</feature>
<dbReference type="InterPro" id="IPR009051">
    <property type="entry name" value="Helical_ferredxn"/>
</dbReference>
<evidence type="ECO:0000313" key="8">
    <source>
        <dbReference type="EMBL" id="HEC68065.1"/>
    </source>
</evidence>
<keyword evidence="6" id="KW-0472">Membrane</keyword>
<dbReference type="GO" id="GO:0051539">
    <property type="term" value="F:4 iron, 4 sulfur cluster binding"/>
    <property type="evidence" value="ECO:0007669"/>
    <property type="project" value="UniProtKB-KW"/>
</dbReference>
<evidence type="ECO:0000256" key="2">
    <source>
        <dbReference type="ARBA" id="ARBA00022723"/>
    </source>
</evidence>
<evidence type="ECO:0000256" key="5">
    <source>
        <dbReference type="ARBA" id="ARBA00023014"/>
    </source>
</evidence>
<evidence type="ECO:0000256" key="4">
    <source>
        <dbReference type="ARBA" id="ARBA00023004"/>
    </source>
</evidence>
<keyword evidence="3" id="KW-0560">Oxidoreductase</keyword>
<dbReference type="InterPro" id="IPR036197">
    <property type="entry name" value="NarG-like_sf"/>
</dbReference>
<evidence type="ECO:0000256" key="1">
    <source>
        <dbReference type="ARBA" id="ARBA00022485"/>
    </source>
</evidence>
<protein>
    <submittedName>
        <fullName evidence="8">Heterodisulfide reductase</fullName>
    </submittedName>
</protein>
<dbReference type="NCBIfam" id="NF038018">
    <property type="entry name" value="qmoC"/>
    <property type="match status" value="1"/>
</dbReference>
<keyword evidence="1" id="KW-0004">4Fe-4S</keyword>
<feature type="transmembrane region" description="Helical" evidence="6">
    <location>
        <begin position="235"/>
        <end position="259"/>
    </location>
</feature>
<dbReference type="PANTHER" id="PTHR43255:SF1">
    <property type="entry name" value="IRON-SULFUR-BINDING OXIDOREDUCTASE FADF-RELATED"/>
    <property type="match status" value="1"/>
</dbReference>
<dbReference type="PANTHER" id="PTHR43255">
    <property type="entry name" value="IRON-SULFUR-BINDING OXIDOREDUCTASE FADF-RELATED-RELATED"/>
    <property type="match status" value="1"/>
</dbReference>
<feature type="transmembrane region" description="Helical" evidence="6">
    <location>
        <begin position="152"/>
        <end position="175"/>
    </location>
</feature>
<dbReference type="InterPro" id="IPR017900">
    <property type="entry name" value="4Fe4S_Fe_S_CS"/>
</dbReference>
<proteinExistence type="predicted"/>
<accession>A0A7C1ZM96</accession>
<dbReference type="Pfam" id="PF13183">
    <property type="entry name" value="Fer4_8"/>
    <property type="match status" value="1"/>
</dbReference>
<dbReference type="GO" id="GO:0046872">
    <property type="term" value="F:metal ion binding"/>
    <property type="evidence" value="ECO:0007669"/>
    <property type="project" value="UniProtKB-KW"/>
</dbReference>
<name>A0A7C1ZM96_DESA2</name>
<keyword evidence="6" id="KW-1133">Transmembrane helix</keyword>
<sequence>MANGRMVEPDLKFINGVIELGGSSLKKCFQCATCSVVCPLSPDDRPFPRKHMILTQWGQRDALVKDPTIWLCHNCNDCSTYCPRGARPGDVLGAIRAYAIADYATPKWLFNLVREPKYLILLLGFPIVLFLLIAFLNGNLPPKAEEIKPHNLIPVITGIDLVFVPLSIFLAFSLFKSLSRFWKDMTAGMEPPSKYQMLLKGGWWGIIFSTLKEILVHTRFRKCGPNENRATPHLLLLWSFIGLLIVTAIVFIAEDFLHAEVPFAMTNPVKILANVSGIALIVGAVMLLANRLSDKDTVSTYWDWSLIGMILAVGLTGLGAEIFRLVNIASLAYGIYVLHLACVFVLFIYLPYSKFAHLAYRTLAMVYERYSTKE</sequence>
<keyword evidence="2" id="KW-0479">Metal-binding</keyword>
<organism evidence="8">
    <name type="scientific">Desulfofervidus auxilii</name>
    <dbReference type="NCBI Taxonomy" id="1621989"/>
    <lineage>
        <taxon>Bacteria</taxon>
        <taxon>Pseudomonadati</taxon>
        <taxon>Thermodesulfobacteriota</taxon>
        <taxon>Candidatus Desulfofervidia</taxon>
        <taxon>Candidatus Desulfofervidales</taxon>
        <taxon>Candidatus Desulfofervidaceae</taxon>
        <taxon>Candidatus Desulfofervidus</taxon>
    </lineage>
</organism>
<dbReference type="InterPro" id="IPR051460">
    <property type="entry name" value="HdrC_iron-sulfur_subunit"/>
</dbReference>
<comment type="caution">
    <text evidence="8">The sequence shown here is derived from an EMBL/GenBank/DDBJ whole genome shotgun (WGS) entry which is preliminary data.</text>
</comment>
<keyword evidence="5" id="KW-0411">Iron-sulfur</keyword>
<evidence type="ECO:0000259" key="7">
    <source>
        <dbReference type="Pfam" id="PF13183"/>
    </source>
</evidence>
<dbReference type="Gene3D" id="1.10.1060.10">
    <property type="entry name" value="Alpha-helical ferredoxin"/>
    <property type="match status" value="1"/>
</dbReference>
<keyword evidence="4" id="KW-0408">Iron</keyword>
<dbReference type="Gene3D" id="1.20.950.20">
    <property type="entry name" value="Transmembrane di-heme cytochromes, Chain C"/>
    <property type="match status" value="1"/>
</dbReference>
<dbReference type="PROSITE" id="PS00198">
    <property type="entry name" value="4FE4S_FER_1"/>
    <property type="match status" value="1"/>
</dbReference>
<feature type="transmembrane region" description="Helical" evidence="6">
    <location>
        <begin position="118"/>
        <end position="140"/>
    </location>
</feature>
<dbReference type="SUPFAM" id="SSF46548">
    <property type="entry name" value="alpha-helical ferredoxin"/>
    <property type="match status" value="1"/>
</dbReference>
<evidence type="ECO:0000256" key="3">
    <source>
        <dbReference type="ARBA" id="ARBA00023002"/>
    </source>
</evidence>
<feature type="transmembrane region" description="Helical" evidence="6">
    <location>
        <begin position="331"/>
        <end position="352"/>
    </location>
</feature>
<evidence type="ECO:0000256" key="6">
    <source>
        <dbReference type="SAM" id="Phobius"/>
    </source>
</evidence>
<keyword evidence="6" id="KW-0812">Transmembrane</keyword>
<dbReference type="Proteomes" id="UP000885738">
    <property type="component" value="Unassembled WGS sequence"/>
</dbReference>
<dbReference type="SUPFAM" id="SSF103501">
    <property type="entry name" value="Respiratory nitrate reductase 1 gamma chain"/>
    <property type="match status" value="1"/>
</dbReference>
<dbReference type="EMBL" id="DRIH01000157">
    <property type="protein sequence ID" value="HEC68065.1"/>
    <property type="molecule type" value="Genomic_DNA"/>
</dbReference>
<reference evidence="8" key="1">
    <citation type="journal article" date="2020" name="mSystems">
        <title>Genome- and Community-Level Interaction Insights into Carbon Utilization and Element Cycling Functions of Hydrothermarchaeota in Hydrothermal Sediment.</title>
        <authorList>
            <person name="Zhou Z."/>
            <person name="Liu Y."/>
            <person name="Xu W."/>
            <person name="Pan J."/>
            <person name="Luo Z.H."/>
            <person name="Li M."/>
        </authorList>
    </citation>
    <scope>NUCLEOTIDE SEQUENCE [LARGE SCALE GENOMIC DNA]</scope>
    <source>
        <strain evidence="8">HyVt-389</strain>
    </source>
</reference>
<feature type="transmembrane region" description="Helical" evidence="6">
    <location>
        <begin position="301"/>
        <end position="319"/>
    </location>
</feature>
<dbReference type="InterPro" id="IPR017896">
    <property type="entry name" value="4Fe4S_Fe-S-bd"/>
</dbReference>
<dbReference type="AlphaFoldDB" id="A0A7C1ZM96"/>
<dbReference type="GO" id="GO:0016491">
    <property type="term" value="F:oxidoreductase activity"/>
    <property type="evidence" value="ECO:0007669"/>
    <property type="project" value="UniProtKB-KW"/>
</dbReference>